<protein>
    <submittedName>
        <fullName evidence="2">Uncharacterized protein</fullName>
    </submittedName>
</protein>
<dbReference type="EMBL" id="MBFR01000420">
    <property type="protein sequence ID" value="PVU88056.1"/>
    <property type="molecule type" value="Genomic_DNA"/>
</dbReference>
<evidence type="ECO:0000313" key="3">
    <source>
        <dbReference type="Proteomes" id="UP000245383"/>
    </source>
</evidence>
<feature type="region of interest" description="Disordered" evidence="1">
    <location>
        <begin position="48"/>
        <end position="77"/>
    </location>
</feature>
<evidence type="ECO:0000313" key="2">
    <source>
        <dbReference type="EMBL" id="PVU88056.1"/>
    </source>
</evidence>
<name>A0A2T9Y6W5_9FUNG</name>
<dbReference type="STRING" id="133385.A0A2T9Y6W5"/>
<evidence type="ECO:0000256" key="1">
    <source>
        <dbReference type="SAM" id="MobiDB-lite"/>
    </source>
</evidence>
<sequence length="1010" mass="116346">MIEQFRNNLEMSQDSCDAIRDSRQMMSISSNKTKNNQNISGCLRSSTQQNAEGSLYESSLHSFQPSDSEPNIPSSSLRNEDLSVFLNSRKSKQIISKKSNASTAVEPKKVNVGAILHSRSSTSSSLDNIPLVELQRRLMGNQRSNTPETQENRFNQRNYDTDNTTSQIVTEHDNVKIESNRQIHQRKDSNKIRDFFFSKKIKYLCTSNYLDYKKKSILNSIIFQTDAEYRILQTIGMFLYAENKIKLKIAKFECLDNRNASVSVSTSYAQNNENLSWATSFQTKSQKLVSKIHAYQRNIMYCIYDLIKINVDPDLWASRTFKEYLPPYSVLGLENYLYNEKILFSAQSIVSGFKIKGIRRISPSLITNAKNLIRNLSILRWILRELANISVDILLGRTENIKNHEACSEKIQEISNTQALRINDVSELLKTWKKINEFKKSSKSKKQKQRIGAELDSKCNSDYKKIIDSLESNMLKFLISFDYSWVEFEREIMFAYFSEEPTEDVRNSYDLLARINEIERNQESSNPTLSIFEFRNTLNSGISLFRFTEFLAKKPNSEDMTFFIIMLSETWIFLEKQGVYDAIQLAEMDSEMIVSLPRVSIVFHIYTKINETIEIMLKKFAKRTASTRYFARYNKISSCENGVQAVNKNSLDECCSLRTATKPKKSVNFINPHNDQILKSQHFTPNFQTSNKQISEFTSPNKTNKLELGDFCFILTVLLDLKNRVYLKQLPLESTWWFRSKKESIETIKENFLNSAIQYFILSKLFSDDLSSKHNILISFKNSLLEYYLIICNLETQGNIEEVLAKFEELKTTDSKNFISRDGSQISSQNLPDYTFANKKSSKASDETAYYSPEFNSIVSKNNAKDCQFGINKADLTKNGGGNNTDSSFILDLNIDLEKLTNAESSFYKNMATYELGTDKYLSQSEKHTTMVATAAEYNDKKNQDFQKSVKKNTENISKNIQNLYREVGKVADTLQTGVYAKPLRTVFQIVHKMNIDSNLCEEDKKSQAV</sequence>
<dbReference type="OrthoDB" id="20035at2759"/>
<dbReference type="AlphaFoldDB" id="A0A2T9Y6W5"/>
<keyword evidence="3" id="KW-1185">Reference proteome</keyword>
<comment type="caution">
    <text evidence="2">The sequence shown here is derived from an EMBL/GenBank/DDBJ whole genome shotgun (WGS) entry which is preliminary data.</text>
</comment>
<proteinExistence type="predicted"/>
<gene>
    <name evidence="2" type="ORF">BB561_006049</name>
</gene>
<organism evidence="2 3">
    <name type="scientific">Smittium simulii</name>
    <dbReference type="NCBI Taxonomy" id="133385"/>
    <lineage>
        <taxon>Eukaryota</taxon>
        <taxon>Fungi</taxon>
        <taxon>Fungi incertae sedis</taxon>
        <taxon>Zoopagomycota</taxon>
        <taxon>Kickxellomycotina</taxon>
        <taxon>Harpellomycetes</taxon>
        <taxon>Harpellales</taxon>
        <taxon>Legeriomycetaceae</taxon>
        <taxon>Smittium</taxon>
    </lineage>
</organism>
<dbReference type="Proteomes" id="UP000245383">
    <property type="component" value="Unassembled WGS sequence"/>
</dbReference>
<reference evidence="2 3" key="1">
    <citation type="journal article" date="2018" name="MBio">
        <title>Comparative Genomics Reveals the Core Gene Toolbox for the Fungus-Insect Symbiosis.</title>
        <authorList>
            <person name="Wang Y."/>
            <person name="Stata M."/>
            <person name="Wang W."/>
            <person name="Stajich J.E."/>
            <person name="White M.M."/>
            <person name="Moncalvo J.M."/>
        </authorList>
    </citation>
    <scope>NUCLEOTIDE SEQUENCE [LARGE SCALE GENOMIC DNA]</scope>
    <source>
        <strain evidence="2 3">SWE-8-4</strain>
    </source>
</reference>
<accession>A0A2T9Y6W5</accession>